<reference evidence="1 2" key="1">
    <citation type="journal article" date="2020" name="Cell">
        <title>Large-Scale Comparative Analyses of Tick Genomes Elucidate Their Genetic Diversity and Vector Capacities.</title>
        <authorList>
            <consortium name="Tick Genome and Microbiome Consortium (TIGMIC)"/>
            <person name="Jia N."/>
            <person name="Wang J."/>
            <person name="Shi W."/>
            <person name="Du L."/>
            <person name="Sun Y."/>
            <person name="Zhan W."/>
            <person name="Jiang J.F."/>
            <person name="Wang Q."/>
            <person name="Zhang B."/>
            <person name="Ji P."/>
            <person name="Bell-Sakyi L."/>
            <person name="Cui X.M."/>
            <person name="Yuan T.T."/>
            <person name="Jiang B.G."/>
            <person name="Yang W.F."/>
            <person name="Lam T.T."/>
            <person name="Chang Q.C."/>
            <person name="Ding S.J."/>
            <person name="Wang X.J."/>
            <person name="Zhu J.G."/>
            <person name="Ruan X.D."/>
            <person name="Zhao L."/>
            <person name="Wei J.T."/>
            <person name="Ye R.Z."/>
            <person name="Que T.C."/>
            <person name="Du C.H."/>
            <person name="Zhou Y.H."/>
            <person name="Cheng J.X."/>
            <person name="Dai P.F."/>
            <person name="Guo W.B."/>
            <person name="Han X.H."/>
            <person name="Huang E.J."/>
            <person name="Li L.F."/>
            <person name="Wei W."/>
            <person name="Gao Y.C."/>
            <person name="Liu J.Z."/>
            <person name="Shao H.Z."/>
            <person name="Wang X."/>
            <person name="Wang C.C."/>
            <person name="Yang T.C."/>
            <person name="Huo Q.B."/>
            <person name="Li W."/>
            <person name="Chen H.Y."/>
            <person name="Chen S.E."/>
            <person name="Zhou L.G."/>
            <person name="Ni X.B."/>
            <person name="Tian J.H."/>
            <person name="Sheng Y."/>
            <person name="Liu T."/>
            <person name="Pan Y.S."/>
            <person name="Xia L.Y."/>
            <person name="Li J."/>
            <person name="Zhao F."/>
            <person name="Cao W.C."/>
        </authorList>
    </citation>
    <scope>NUCLEOTIDE SEQUENCE [LARGE SCALE GENOMIC DNA]</scope>
    <source>
        <strain evidence="1">Iper-2018</strain>
    </source>
</reference>
<keyword evidence="2" id="KW-1185">Reference proteome</keyword>
<proteinExistence type="predicted"/>
<gene>
    <name evidence="1" type="ORF">HPB47_028308</name>
</gene>
<comment type="caution">
    <text evidence="1">The sequence shown here is derived from an EMBL/GenBank/DDBJ whole genome shotgun (WGS) entry which is preliminary data.</text>
</comment>
<evidence type="ECO:0000313" key="2">
    <source>
        <dbReference type="Proteomes" id="UP000805193"/>
    </source>
</evidence>
<protein>
    <submittedName>
        <fullName evidence="1">Uncharacterized protein</fullName>
    </submittedName>
</protein>
<evidence type="ECO:0000313" key="1">
    <source>
        <dbReference type="EMBL" id="KAG0424468.1"/>
    </source>
</evidence>
<sequence length="117" mass="12781">MLVRMSFVRAVRAAVPSVYAFCCSVFGRLCFKQGVLCRRSAYYVVLTARGVLLAECACGVREAWRAPGPVPWARHERVMKAGAALLLSCHGLLCAMGIGWSGDADDGVTTLWTDNRR</sequence>
<dbReference type="EMBL" id="JABSTQ010009971">
    <property type="protein sequence ID" value="KAG0424468.1"/>
    <property type="molecule type" value="Genomic_DNA"/>
</dbReference>
<name>A0AC60PV29_IXOPE</name>
<accession>A0AC60PV29</accession>
<dbReference type="Proteomes" id="UP000805193">
    <property type="component" value="Unassembled WGS sequence"/>
</dbReference>
<organism evidence="1 2">
    <name type="scientific">Ixodes persulcatus</name>
    <name type="common">Taiga tick</name>
    <dbReference type="NCBI Taxonomy" id="34615"/>
    <lineage>
        <taxon>Eukaryota</taxon>
        <taxon>Metazoa</taxon>
        <taxon>Ecdysozoa</taxon>
        <taxon>Arthropoda</taxon>
        <taxon>Chelicerata</taxon>
        <taxon>Arachnida</taxon>
        <taxon>Acari</taxon>
        <taxon>Parasitiformes</taxon>
        <taxon>Ixodida</taxon>
        <taxon>Ixodoidea</taxon>
        <taxon>Ixodidae</taxon>
        <taxon>Ixodinae</taxon>
        <taxon>Ixodes</taxon>
    </lineage>
</organism>